<accession>A0A6A4WA08</accession>
<dbReference type="PROSITE" id="PS01187">
    <property type="entry name" value="EGF_CA"/>
    <property type="match status" value="1"/>
</dbReference>
<sequence>MSDYRQCSEYEFACTENKKWGRALCIPRRWVCDGDPDCVDGADEDRVHANCTELPNTCTEEQFTCNNGRCINSHWECDHDNDCGDGSDEGKSCNTRYRNCTADEFACDNAKCVNGAYYCDGEDDCGDNSDEKDCSKEETECPPGEFSCGGKDLEKRCIKYELVCNKVDDCENGADEPPHCNVDECAKTELHQCGHKCVNTLTGFYCECNPGYRLMADKKACEDLNECSEQTSKCSQKCFNMPGSFACKCNEKYYDRELDGYTCKRRDNIEPWLIITNKHYVRNISTDGAHYTLMRQNLQNVVALDFDLQEDRFYFADVADNKIHRTVRNDSGEFYEPIITSQTGGLAGLSVDWVGRKLYWLDRHEKHLDVSNLDGSYRRTLINRGLTDPRAISVHPGIGYIFFIDWSLQSFIGKVGMDGSNFTRIITFNDRVVWPNALTIDFFADKIFWADAHLDYIAYSDFGGRGRHEVLQGANVHHVFALTVIDDTLFWTDWNLKAVVRAHKFTGENVAILRNTTTRPYDIKVYHPLRQLAYPNPCAENNGSCSHLCLLSPKRDGGVRAQCVG</sequence>
<dbReference type="PROSITE" id="PS00010">
    <property type="entry name" value="ASX_HYDROXYL"/>
    <property type="match status" value="1"/>
</dbReference>
<feature type="domain" description="EGF-like" evidence="15">
    <location>
        <begin position="181"/>
        <end position="222"/>
    </location>
</feature>
<evidence type="ECO:0000256" key="5">
    <source>
        <dbReference type="ARBA" id="ARBA00022729"/>
    </source>
</evidence>
<keyword evidence="4" id="KW-0812">Transmembrane</keyword>
<keyword evidence="9 13" id="KW-1015">Disulfide bond</keyword>
<keyword evidence="6" id="KW-0677">Repeat</keyword>
<dbReference type="Pfam" id="PF12662">
    <property type="entry name" value="cEGF"/>
    <property type="match status" value="1"/>
</dbReference>
<dbReference type="SMART" id="SM00181">
    <property type="entry name" value="EGF"/>
    <property type="match status" value="2"/>
</dbReference>
<evidence type="ECO:0000256" key="11">
    <source>
        <dbReference type="ARBA" id="ARBA00023180"/>
    </source>
</evidence>
<dbReference type="InterPro" id="IPR023415">
    <property type="entry name" value="LDLR_class-A_CS"/>
</dbReference>
<dbReference type="PROSITE" id="PS50026">
    <property type="entry name" value="EGF_3"/>
    <property type="match status" value="1"/>
</dbReference>
<comment type="caution">
    <text evidence="16">The sequence shown here is derived from an EMBL/GenBank/DDBJ whole genome shotgun (WGS) entry which is preliminary data.</text>
</comment>
<evidence type="ECO:0000256" key="4">
    <source>
        <dbReference type="ARBA" id="ARBA00022692"/>
    </source>
</evidence>
<evidence type="ECO:0000256" key="7">
    <source>
        <dbReference type="ARBA" id="ARBA00022989"/>
    </source>
</evidence>
<dbReference type="FunFam" id="4.10.400.10:FF:000004">
    <property type="entry name" value="Low-density lipoprotein receptor-related protein 1"/>
    <property type="match status" value="1"/>
</dbReference>
<organism evidence="16 17">
    <name type="scientific">Amphibalanus amphitrite</name>
    <name type="common">Striped barnacle</name>
    <name type="synonym">Balanus amphitrite</name>
    <dbReference type="NCBI Taxonomy" id="1232801"/>
    <lineage>
        <taxon>Eukaryota</taxon>
        <taxon>Metazoa</taxon>
        <taxon>Ecdysozoa</taxon>
        <taxon>Arthropoda</taxon>
        <taxon>Crustacea</taxon>
        <taxon>Multicrustacea</taxon>
        <taxon>Cirripedia</taxon>
        <taxon>Thoracica</taxon>
        <taxon>Thoracicalcarea</taxon>
        <taxon>Balanomorpha</taxon>
        <taxon>Balanoidea</taxon>
        <taxon>Balanidae</taxon>
        <taxon>Amphibalaninae</taxon>
        <taxon>Amphibalanus</taxon>
    </lineage>
</organism>
<keyword evidence="5" id="KW-0732">Signal</keyword>
<evidence type="ECO:0000256" key="3">
    <source>
        <dbReference type="ARBA" id="ARBA00022583"/>
    </source>
</evidence>
<dbReference type="FunFam" id="2.120.10.30:FF:000241">
    <property type="entry name" value="Low-density lipoprotein receptor-related protein 6"/>
    <property type="match status" value="1"/>
</dbReference>
<dbReference type="InterPro" id="IPR036055">
    <property type="entry name" value="LDL_receptor-like_sf"/>
</dbReference>
<dbReference type="Gene3D" id="2.10.25.10">
    <property type="entry name" value="Laminin"/>
    <property type="match status" value="2"/>
</dbReference>
<dbReference type="InterPro" id="IPR000742">
    <property type="entry name" value="EGF"/>
</dbReference>
<dbReference type="InterPro" id="IPR051221">
    <property type="entry name" value="LDLR-related"/>
</dbReference>
<dbReference type="InterPro" id="IPR026823">
    <property type="entry name" value="cEGF"/>
</dbReference>
<dbReference type="InterPro" id="IPR000152">
    <property type="entry name" value="EGF-type_Asp/Asn_hydroxyl_site"/>
</dbReference>
<feature type="disulfide bond" evidence="13">
    <location>
        <begin position="65"/>
        <end position="83"/>
    </location>
</feature>
<protein>
    <submittedName>
        <fullName evidence="16">Low-density lipoprotein receptor-related protein 2</fullName>
    </submittedName>
</protein>
<dbReference type="InterPro" id="IPR002172">
    <property type="entry name" value="LDrepeatLR_classA_rpt"/>
</dbReference>
<dbReference type="PROSITE" id="PS01186">
    <property type="entry name" value="EGF_2"/>
    <property type="match status" value="1"/>
</dbReference>
<evidence type="ECO:0000256" key="1">
    <source>
        <dbReference type="ARBA" id="ARBA00004167"/>
    </source>
</evidence>
<dbReference type="InterPro" id="IPR018097">
    <property type="entry name" value="EGF_Ca-bd_CS"/>
</dbReference>
<dbReference type="Proteomes" id="UP000440578">
    <property type="component" value="Unassembled WGS sequence"/>
</dbReference>
<keyword evidence="8" id="KW-0472">Membrane</keyword>
<keyword evidence="17" id="KW-1185">Reference proteome</keyword>
<dbReference type="SUPFAM" id="SSF63825">
    <property type="entry name" value="YWTD domain"/>
    <property type="match status" value="1"/>
</dbReference>
<dbReference type="Pfam" id="PF00057">
    <property type="entry name" value="Ldl_recept_a"/>
    <property type="match status" value="4"/>
</dbReference>
<dbReference type="PROSITE" id="PS51120">
    <property type="entry name" value="LDLRB"/>
    <property type="match status" value="1"/>
</dbReference>
<keyword evidence="10 16" id="KW-0675">Receptor</keyword>
<dbReference type="PANTHER" id="PTHR22722">
    <property type="entry name" value="LOW-DENSITY LIPOPROTEIN RECEPTOR-RELATED PROTEIN 2-RELATED"/>
    <property type="match status" value="1"/>
</dbReference>
<reference evidence="16 17" key="1">
    <citation type="submission" date="2019-07" db="EMBL/GenBank/DDBJ databases">
        <title>Draft genome assembly of a fouling barnacle, Amphibalanus amphitrite (Darwin, 1854): The first reference genome for Thecostraca.</title>
        <authorList>
            <person name="Kim W."/>
        </authorList>
    </citation>
    <scope>NUCLEOTIDE SEQUENCE [LARGE SCALE GENOMIC DNA]</scope>
    <source>
        <strain evidence="16">SNU_AA5</strain>
        <tissue evidence="16">Soma without cirri and trophi</tissue>
    </source>
</reference>
<feature type="disulfide bond" evidence="13">
    <location>
        <begin position="58"/>
        <end position="70"/>
    </location>
</feature>
<dbReference type="GO" id="GO:0043235">
    <property type="term" value="C:receptor complex"/>
    <property type="evidence" value="ECO:0007669"/>
    <property type="project" value="TreeGrafter"/>
</dbReference>
<comment type="subcellular location">
    <subcellularLocation>
        <location evidence="1">Membrane</location>
        <topology evidence="1">Single-pass membrane protein</topology>
    </subcellularLocation>
</comment>
<evidence type="ECO:0000259" key="15">
    <source>
        <dbReference type="PROSITE" id="PS50026"/>
    </source>
</evidence>
<feature type="disulfide bond" evidence="13">
    <location>
        <begin position="100"/>
        <end position="112"/>
    </location>
</feature>
<dbReference type="InterPro" id="IPR011042">
    <property type="entry name" value="6-blade_b-propeller_TolB-like"/>
</dbReference>
<keyword evidence="16" id="KW-0449">Lipoprotein</keyword>
<feature type="disulfide bond" evidence="13">
    <location>
        <begin position="119"/>
        <end position="134"/>
    </location>
</feature>
<dbReference type="InterPro" id="IPR000033">
    <property type="entry name" value="LDLR_classB_rpt"/>
</dbReference>
<evidence type="ECO:0000313" key="17">
    <source>
        <dbReference type="Proteomes" id="UP000440578"/>
    </source>
</evidence>
<feature type="repeat" description="LDL-receptor class B" evidence="14">
    <location>
        <begin position="356"/>
        <end position="398"/>
    </location>
</feature>
<dbReference type="EMBL" id="VIIS01001260">
    <property type="protein sequence ID" value="KAF0300500.1"/>
    <property type="molecule type" value="Genomic_DNA"/>
</dbReference>
<keyword evidence="7" id="KW-1133">Transmembrane helix</keyword>
<keyword evidence="2 12" id="KW-0245">EGF-like domain</keyword>
<evidence type="ECO:0000256" key="13">
    <source>
        <dbReference type="PROSITE-ProRule" id="PRU00124"/>
    </source>
</evidence>
<dbReference type="AlphaFoldDB" id="A0A6A4WA08"/>
<dbReference type="SMART" id="SM00135">
    <property type="entry name" value="LY"/>
    <property type="match status" value="5"/>
</dbReference>
<evidence type="ECO:0000256" key="14">
    <source>
        <dbReference type="PROSITE-ProRule" id="PRU00461"/>
    </source>
</evidence>
<evidence type="ECO:0000256" key="8">
    <source>
        <dbReference type="ARBA" id="ARBA00023136"/>
    </source>
</evidence>
<dbReference type="SMART" id="SM00179">
    <property type="entry name" value="EGF_CA"/>
    <property type="match status" value="2"/>
</dbReference>
<dbReference type="CDD" id="cd00054">
    <property type="entry name" value="EGF_CA"/>
    <property type="match status" value="1"/>
</dbReference>
<evidence type="ECO:0000256" key="6">
    <source>
        <dbReference type="ARBA" id="ARBA00022737"/>
    </source>
</evidence>
<dbReference type="PRINTS" id="PR00261">
    <property type="entry name" value="LDLRECEPTOR"/>
</dbReference>
<dbReference type="GO" id="GO:0016324">
    <property type="term" value="C:apical plasma membrane"/>
    <property type="evidence" value="ECO:0007669"/>
    <property type="project" value="TreeGrafter"/>
</dbReference>
<dbReference type="OrthoDB" id="664115at2759"/>
<feature type="disulfide bond" evidence="13">
    <location>
        <begin position="107"/>
        <end position="125"/>
    </location>
</feature>
<evidence type="ECO:0000256" key="2">
    <source>
        <dbReference type="ARBA" id="ARBA00022536"/>
    </source>
</evidence>
<name>A0A6A4WA08_AMPAM</name>
<dbReference type="Gene3D" id="4.10.400.10">
    <property type="entry name" value="Low-density Lipoprotein Receptor"/>
    <property type="match status" value="4"/>
</dbReference>
<dbReference type="FunFam" id="4.10.400.10:FF:000181">
    <property type="entry name" value="Low-density lipoprotein RecePtor related"/>
    <property type="match status" value="1"/>
</dbReference>
<evidence type="ECO:0000256" key="9">
    <source>
        <dbReference type="ARBA" id="ARBA00023157"/>
    </source>
</evidence>
<evidence type="ECO:0000256" key="10">
    <source>
        <dbReference type="ARBA" id="ARBA00023170"/>
    </source>
</evidence>
<dbReference type="PROSITE" id="PS01209">
    <property type="entry name" value="LDLRA_1"/>
    <property type="match status" value="3"/>
</dbReference>
<dbReference type="GO" id="GO:0005509">
    <property type="term" value="F:calcium ion binding"/>
    <property type="evidence" value="ECO:0007669"/>
    <property type="project" value="InterPro"/>
</dbReference>
<dbReference type="GO" id="GO:0006898">
    <property type="term" value="P:receptor-mediated endocytosis"/>
    <property type="evidence" value="ECO:0007669"/>
    <property type="project" value="TreeGrafter"/>
</dbReference>
<comment type="caution">
    <text evidence="12">Lacks conserved residue(s) required for the propagation of feature annotation.</text>
</comment>
<dbReference type="Pfam" id="PF00058">
    <property type="entry name" value="Ldl_recept_b"/>
    <property type="match status" value="2"/>
</dbReference>
<dbReference type="SMART" id="SM00192">
    <property type="entry name" value="LDLa"/>
    <property type="match status" value="4"/>
</dbReference>
<keyword evidence="3" id="KW-0254">Endocytosis</keyword>
<keyword evidence="11" id="KW-0325">Glycoprotein</keyword>
<dbReference type="PANTHER" id="PTHR22722:SF14">
    <property type="entry name" value="MEGALIN, ISOFORM A"/>
    <property type="match status" value="1"/>
</dbReference>
<dbReference type="SUPFAM" id="SSF57196">
    <property type="entry name" value="EGF/Laminin"/>
    <property type="match status" value="2"/>
</dbReference>
<dbReference type="CDD" id="cd00112">
    <property type="entry name" value="LDLa"/>
    <property type="match status" value="4"/>
</dbReference>
<dbReference type="InterPro" id="IPR001881">
    <property type="entry name" value="EGF-like_Ca-bd_dom"/>
</dbReference>
<dbReference type="GO" id="GO:0042562">
    <property type="term" value="F:hormone binding"/>
    <property type="evidence" value="ECO:0007669"/>
    <property type="project" value="TreeGrafter"/>
</dbReference>
<evidence type="ECO:0000256" key="12">
    <source>
        <dbReference type="PROSITE-ProRule" id="PRU00076"/>
    </source>
</evidence>
<proteinExistence type="predicted"/>
<evidence type="ECO:0000313" key="16">
    <source>
        <dbReference type="EMBL" id="KAF0300500.1"/>
    </source>
</evidence>
<dbReference type="SUPFAM" id="SSF57424">
    <property type="entry name" value="LDL receptor-like module"/>
    <property type="match status" value="4"/>
</dbReference>
<dbReference type="Gene3D" id="2.120.10.30">
    <property type="entry name" value="TolB, C-terminal domain"/>
    <property type="match status" value="1"/>
</dbReference>
<gene>
    <name evidence="16" type="primary">LRP2_3</name>
    <name evidence="16" type="ORF">FJT64_027009</name>
</gene>
<dbReference type="PROSITE" id="PS50068">
    <property type="entry name" value="LDLRA_2"/>
    <property type="match status" value="4"/>
</dbReference>